<dbReference type="SMART" id="SM00857">
    <property type="entry name" value="Resolvase"/>
    <property type="match status" value="1"/>
</dbReference>
<sequence>MERIGYIRVSTEEQNETRQEVIMEQLDASKVFIEKLSGKDTNRPQLKAMLNYVREGDTVVVESYSRLARSTKDLLNIVDELSSKGVQFISQKENIDTTTPQGRLMLTIFAGLAQFERECMLERQREGIAIAKAEGKYKGRQPIAIDQEQFKTVYKNWKDGNITARNAMEELGLKPNTFYRRVKEYEVQQECN</sequence>
<evidence type="ECO:0000256" key="5">
    <source>
        <dbReference type="PIRSR" id="PIRSR606118-50"/>
    </source>
</evidence>
<evidence type="ECO:0000256" key="1">
    <source>
        <dbReference type="ARBA" id="ARBA00009913"/>
    </source>
</evidence>
<evidence type="ECO:0000259" key="7">
    <source>
        <dbReference type="PROSITE" id="PS51736"/>
    </source>
</evidence>
<evidence type="ECO:0000256" key="2">
    <source>
        <dbReference type="ARBA" id="ARBA00022908"/>
    </source>
</evidence>
<organism evidence="8 9">
    <name type="scientific">Eubacterium barkeri</name>
    <name type="common">Clostridium barkeri</name>
    <dbReference type="NCBI Taxonomy" id="1528"/>
    <lineage>
        <taxon>Bacteria</taxon>
        <taxon>Bacillati</taxon>
        <taxon>Bacillota</taxon>
        <taxon>Clostridia</taxon>
        <taxon>Eubacteriales</taxon>
        <taxon>Eubacteriaceae</taxon>
        <taxon>Eubacterium</taxon>
    </lineage>
</organism>
<feature type="domain" description="Resolvase/invertase-type recombinase catalytic" evidence="7">
    <location>
        <begin position="2"/>
        <end position="135"/>
    </location>
</feature>
<accession>A0A1H3G7A1</accession>
<comment type="similarity">
    <text evidence="1">Belongs to the site-specific recombinase resolvase family.</text>
</comment>
<dbReference type="GO" id="GO:0000150">
    <property type="term" value="F:DNA strand exchange activity"/>
    <property type="evidence" value="ECO:0007669"/>
    <property type="project" value="InterPro"/>
</dbReference>
<dbReference type="GO" id="GO:0003677">
    <property type="term" value="F:DNA binding"/>
    <property type="evidence" value="ECO:0007669"/>
    <property type="project" value="UniProtKB-KW"/>
</dbReference>
<dbReference type="PANTHER" id="PTHR30461">
    <property type="entry name" value="DNA-INVERTASE FROM LAMBDOID PROPHAGE"/>
    <property type="match status" value="1"/>
</dbReference>
<feature type="active site" description="O-(5'-phospho-DNA)-serine intermediate" evidence="5 6">
    <location>
        <position position="10"/>
    </location>
</feature>
<keyword evidence="3" id="KW-0238">DNA-binding</keyword>
<gene>
    <name evidence="8" type="ORF">SAMN04488579_1131</name>
</gene>
<dbReference type="Gene3D" id="3.40.50.1390">
    <property type="entry name" value="Resolvase, N-terminal catalytic domain"/>
    <property type="match status" value="1"/>
</dbReference>
<dbReference type="OrthoDB" id="9797501at2"/>
<dbReference type="RefSeq" id="WP_090245459.1">
    <property type="nucleotide sequence ID" value="NZ_FNOU01000013.1"/>
</dbReference>
<evidence type="ECO:0000256" key="6">
    <source>
        <dbReference type="PROSITE-ProRule" id="PRU10137"/>
    </source>
</evidence>
<dbReference type="PANTHER" id="PTHR30461:SF26">
    <property type="entry name" value="RESOLVASE HOMOLOG YNEB"/>
    <property type="match status" value="1"/>
</dbReference>
<protein>
    <submittedName>
        <fullName evidence="8">Site-specific DNA recombinase</fullName>
    </submittedName>
</protein>
<keyword evidence="4" id="KW-0233">DNA recombination</keyword>
<dbReference type="InterPro" id="IPR050639">
    <property type="entry name" value="SSR_resolvase"/>
</dbReference>
<proteinExistence type="inferred from homology"/>
<evidence type="ECO:0000313" key="9">
    <source>
        <dbReference type="Proteomes" id="UP000199652"/>
    </source>
</evidence>
<name>A0A1H3G7A1_EUBBA</name>
<keyword evidence="9" id="KW-1185">Reference proteome</keyword>
<evidence type="ECO:0000256" key="3">
    <source>
        <dbReference type="ARBA" id="ARBA00023125"/>
    </source>
</evidence>
<dbReference type="Proteomes" id="UP000199652">
    <property type="component" value="Unassembled WGS sequence"/>
</dbReference>
<dbReference type="FunFam" id="3.40.50.1390:FF:000001">
    <property type="entry name" value="DNA recombinase"/>
    <property type="match status" value="1"/>
</dbReference>
<dbReference type="Pfam" id="PF00239">
    <property type="entry name" value="Resolvase"/>
    <property type="match status" value="1"/>
</dbReference>
<dbReference type="SUPFAM" id="SSF53041">
    <property type="entry name" value="Resolvase-like"/>
    <property type="match status" value="1"/>
</dbReference>
<dbReference type="InterPro" id="IPR006119">
    <property type="entry name" value="Resolv_N"/>
</dbReference>
<dbReference type="PROSITE" id="PS51736">
    <property type="entry name" value="RECOMBINASES_3"/>
    <property type="match status" value="1"/>
</dbReference>
<evidence type="ECO:0000313" key="8">
    <source>
        <dbReference type="EMBL" id="SDX99131.1"/>
    </source>
</evidence>
<dbReference type="GO" id="GO:0015074">
    <property type="term" value="P:DNA integration"/>
    <property type="evidence" value="ECO:0007669"/>
    <property type="project" value="UniProtKB-KW"/>
</dbReference>
<dbReference type="CDD" id="cd03768">
    <property type="entry name" value="SR_ResInv"/>
    <property type="match status" value="1"/>
</dbReference>
<dbReference type="STRING" id="1528.SAMN04488579_1131"/>
<dbReference type="PROSITE" id="PS00397">
    <property type="entry name" value="RECOMBINASES_1"/>
    <property type="match status" value="1"/>
</dbReference>
<evidence type="ECO:0000256" key="4">
    <source>
        <dbReference type="ARBA" id="ARBA00023172"/>
    </source>
</evidence>
<keyword evidence="2" id="KW-0229">DNA integration</keyword>
<dbReference type="InterPro" id="IPR006118">
    <property type="entry name" value="Recombinase_CS"/>
</dbReference>
<dbReference type="InterPro" id="IPR036162">
    <property type="entry name" value="Resolvase-like_N_sf"/>
</dbReference>
<dbReference type="AlphaFoldDB" id="A0A1H3G7A1"/>
<reference evidence="9" key="1">
    <citation type="submission" date="2016-10" db="EMBL/GenBank/DDBJ databases">
        <authorList>
            <person name="Varghese N."/>
            <person name="Submissions S."/>
        </authorList>
    </citation>
    <scope>NUCLEOTIDE SEQUENCE [LARGE SCALE GENOMIC DNA]</scope>
    <source>
        <strain evidence="9">VPI 5359</strain>
    </source>
</reference>
<dbReference type="EMBL" id="FNOU01000013">
    <property type="protein sequence ID" value="SDX99131.1"/>
    <property type="molecule type" value="Genomic_DNA"/>
</dbReference>